<dbReference type="Gene3D" id="3.30.2290.10">
    <property type="entry name" value="PmbA/TldD superfamily"/>
    <property type="match status" value="1"/>
</dbReference>
<dbReference type="InterPro" id="IPR051463">
    <property type="entry name" value="Peptidase_U62_metallo"/>
</dbReference>
<dbReference type="InterPro" id="IPR045570">
    <property type="entry name" value="Metalloprtase-TldD/E_cen_dom"/>
</dbReference>
<feature type="domain" description="Metalloprotease TldD/E central" evidence="7">
    <location>
        <begin position="131"/>
        <end position="261"/>
    </location>
</feature>
<dbReference type="Pfam" id="PF19290">
    <property type="entry name" value="PmbA_TldD_2nd"/>
    <property type="match status" value="1"/>
</dbReference>
<dbReference type="OrthoDB" id="9803213at2"/>
<evidence type="ECO:0000259" key="7">
    <source>
        <dbReference type="Pfam" id="PF19290"/>
    </source>
</evidence>
<dbReference type="PANTHER" id="PTHR30624:SF4">
    <property type="entry name" value="METALLOPROTEASE TLDD"/>
    <property type="match status" value="1"/>
</dbReference>
<dbReference type="GO" id="GO:0006508">
    <property type="term" value="P:proteolysis"/>
    <property type="evidence" value="ECO:0007669"/>
    <property type="project" value="UniProtKB-KW"/>
</dbReference>
<comment type="similarity">
    <text evidence="1">Belongs to the peptidase U62 family.</text>
</comment>
<evidence type="ECO:0000259" key="6">
    <source>
        <dbReference type="Pfam" id="PF19289"/>
    </source>
</evidence>
<evidence type="ECO:0000256" key="4">
    <source>
        <dbReference type="ARBA" id="ARBA00023049"/>
    </source>
</evidence>
<dbReference type="InterPro" id="IPR036059">
    <property type="entry name" value="TldD/PmbA_sf"/>
</dbReference>
<protein>
    <submittedName>
        <fullName evidence="8">TldD protein</fullName>
    </submittedName>
</protein>
<accession>A0A662ZF68</accession>
<gene>
    <name evidence="8" type="ORF">SAMN02910344_00518</name>
</gene>
<dbReference type="SUPFAM" id="SSF111283">
    <property type="entry name" value="Putative modulator of DNA gyrase, PmbA/TldD"/>
    <property type="match status" value="1"/>
</dbReference>
<dbReference type="EMBL" id="FOXF01000005">
    <property type="protein sequence ID" value="SFP13051.1"/>
    <property type="molecule type" value="Genomic_DNA"/>
</dbReference>
<evidence type="ECO:0000256" key="2">
    <source>
        <dbReference type="ARBA" id="ARBA00022670"/>
    </source>
</evidence>
<organism evidence="8 9">
    <name type="scientific">Ruminobacter amylophilus</name>
    <dbReference type="NCBI Taxonomy" id="867"/>
    <lineage>
        <taxon>Bacteria</taxon>
        <taxon>Pseudomonadati</taxon>
        <taxon>Pseudomonadota</taxon>
        <taxon>Gammaproteobacteria</taxon>
        <taxon>Aeromonadales</taxon>
        <taxon>Succinivibrionaceae</taxon>
        <taxon>Ruminobacter</taxon>
    </lineage>
</organism>
<dbReference type="PIRSF" id="PIRSF004919">
    <property type="entry name" value="TldD"/>
    <property type="match status" value="1"/>
</dbReference>
<evidence type="ECO:0000256" key="1">
    <source>
        <dbReference type="ARBA" id="ARBA00005836"/>
    </source>
</evidence>
<evidence type="ECO:0000313" key="9">
    <source>
        <dbReference type="Proteomes" id="UP000243745"/>
    </source>
</evidence>
<dbReference type="Pfam" id="PF19289">
    <property type="entry name" value="PmbA_TldD_3rd"/>
    <property type="match status" value="1"/>
</dbReference>
<evidence type="ECO:0000256" key="3">
    <source>
        <dbReference type="ARBA" id="ARBA00022801"/>
    </source>
</evidence>
<evidence type="ECO:0000259" key="5">
    <source>
        <dbReference type="Pfam" id="PF01523"/>
    </source>
</evidence>
<dbReference type="InterPro" id="IPR045569">
    <property type="entry name" value="Metalloprtase-TldD/E_C"/>
</dbReference>
<dbReference type="Pfam" id="PF01523">
    <property type="entry name" value="PmbA_TldD_1st"/>
    <property type="match status" value="1"/>
</dbReference>
<dbReference type="PANTHER" id="PTHR30624">
    <property type="entry name" value="UNCHARACTERIZED PROTEIN TLDD AND PMBA"/>
    <property type="match status" value="1"/>
</dbReference>
<feature type="domain" description="Metalloprotease TldD/E C-terminal" evidence="6">
    <location>
        <begin position="269"/>
        <end position="502"/>
    </location>
</feature>
<dbReference type="InterPro" id="IPR025502">
    <property type="entry name" value="TldD"/>
</dbReference>
<dbReference type="GO" id="GO:0005829">
    <property type="term" value="C:cytosol"/>
    <property type="evidence" value="ECO:0007669"/>
    <property type="project" value="TreeGrafter"/>
</dbReference>
<keyword evidence="9" id="KW-1185">Reference proteome</keyword>
<keyword evidence="4" id="KW-0482">Metalloprotease</keyword>
<dbReference type="InterPro" id="IPR035068">
    <property type="entry name" value="TldD/PmbA_N"/>
</dbReference>
<keyword evidence="3" id="KW-0378">Hydrolase</keyword>
<proteinExistence type="inferred from homology"/>
<reference evidence="8 9" key="1">
    <citation type="submission" date="2016-10" db="EMBL/GenBank/DDBJ databases">
        <authorList>
            <person name="Varghese N."/>
            <person name="Submissions S."/>
        </authorList>
    </citation>
    <scope>NUCLEOTIDE SEQUENCE [LARGE SCALE GENOMIC DNA]</scope>
    <source>
        <strain evidence="8 9">DSM 1361</strain>
    </source>
</reference>
<dbReference type="RefSeq" id="WP_031578207.1">
    <property type="nucleotide sequence ID" value="NZ_FOXF01000005.1"/>
</dbReference>
<dbReference type="Proteomes" id="UP000243745">
    <property type="component" value="Unassembled WGS sequence"/>
</dbReference>
<dbReference type="AlphaFoldDB" id="A0A662ZF68"/>
<feature type="domain" description="Metalloprotease TldD/E N-terminal" evidence="5">
    <location>
        <begin position="42"/>
        <end position="103"/>
    </location>
</feature>
<dbReference type="GO" id="GO:0008237">
    <property type="term" value="F:metallopeptidase activity"/>
    <property type="evidence" value="ECO:0007669"/>
    <property type="project" value="UniProtKB-KW"/>
</dbReference>
<sequence>MNTASDLVKITTKKLLSENGMSVDYIEGMINKLCSSGVDFGDIFFMCSVSESWRLSEQKIKSGAFSIDQGFGVRGVLGEKTALAHSDEINNHSLHQAIRAARTLSNKGGSSDVRLNLNPSYKIYNTGNYDPINSIGREQKVQMLNEIDRFARSLDSRVREVKIGLNSSNESSLLFTTEGVTAAEITPQVTLSCAVIVEENGVSESGHSASGKIYDLSFFYEDVPVLPDDYVRGVSSVSSVETEPRYLAIARDAVRQALLNLRAVPIKAGTMPVVLASGWPAVLIHEAIGHGLEADACRKGQSVFHDKMGEEVASKLCTIVDDGTVDNGTGTFNVDSEGVPSKRNILIENGVLKSFMYDKLNARLMGKESTGNGRRADYYCKPIPRMTNTYLLSGKDSPQDIIRSLDDGIYAVDFSGGQVDTVAGKFTFTATEAYRVKNGEIKYPVKDATLIGNAIGVMKNISMVGNNLEFDKGTGSCGKQGQSIRVGLGQPTLRIDSVTVGGSR</sequence>
<dbReference type="InterPro" id="IPR002510">
    <property type="entry name" value="Metalloprtase-TldD/E_N"/>
</dbReference>
<dbReference type="NCBIfam" id="NF008006">
    <property type="entry name" value="PRK10735.1"/>
    <property type="match status" value="1"/>
</dbReference>
<evidence type="ECO:0000313" key="8">
    <source>
        <dbReference type="EMBL" id="SFP13051.1"/>
    </source>
</evidence>
<name>A0A662ZF68_9GAMM</name>
<keyword evidence="2" id="KW-0645">Protease</keyword>